<keyword evidence="3" id="KW-1185">Reference proteome</keyword>
<protein>
    <submittedName>
        <fullName evidence="2">Uncharacterized protein</fullName>
    </submittedName>
</protein>
<dbReference type="GeneID" id="82148205"/>
<dbReference type="KEGG" id="mgod:E7746_02305"/>
<evidence type="ECO:0000256" key="1">
    <source>
        <dbReference type="SAM" id="MobiDB-lite"/>
    </source>
</evidence>
<feature type="compositionally biased region" description="Basic and acidic residues" evidence="1">
    <location>
        <begin position="15"/>
        <end position="25"/>
    </location>
</feature>
<evidence type="ECO:0000313" key="3">
    <source>
        <dbReference type="Proteomes" id="UP000297031"/>
    </source>
</evidence>
<dbReference type="RefSeq" id="WP_123478008.1">
    <property type="nucleotide sequence ID" value="NZ_CP039393.1"/>
</dbReference>
<dbReference type="EMBL" id="CP039393">
    <property type="protein sequence ID" value="QCD34791.1"/>
    <property type="molecule type" value="Genomic_DNA"/>
</dbReference>
<name>A0A4P7VLY5_9BACT</name>
<accession>A0A4P7VLY5</accession>
<gene>
    <name evidence="2" type="ORF">E7746_02305</name>
</gene>
<reference evidence="2 3" key="1">
    <citation type="submission" date="2019-02" db="EMBL/GenBank/DDBJ databases">
        <title>Isolation and identification of novel species under the genus Muribaculum.</title>
        <authorList>
            <person name="Miyake S."/>
            <person name="Ding Y."/>
            <person name="Low A."/>
            <person name="Soh M."/>
            <person name="Seedorf H."/>
        </authorList>
    </citation>
    <scope>NUCLEOTIDE SEQUENCE [LARGE SCALE GENOMIC DNA]</scope>
    <source>
        <strain evidence="2 3">TLL-A4</strain>
    </source>
</reference>
<dbReference type="Proteomes" id="UP000297031">
    <property type="component" value="Chromosome"/>
</dbReference>
<sequence length="163" mass="17834">MPTDITIVPGTKSGKSTDTKSKDSRTANPKKTQIIMEFLHECTPYEADALRAMLSIAAGKSTVETMPQYDRSALNRYLNFGCDKEATGTDSVRAHRQTRALELMKSVSQYVGKEEIIDITTALLTVSSDRQDIQTVLNNLPKLQTSGTSHNIGNVPSNASMPK</sequence>
<feature type="region of interest" description="Disordered" evidence="1">
    <location>
        <begin position="1"/>
        <end position="27"/>
    </location>
</feature>
<proteinExistence type="predicted"/>
<dbReference type="AlphaFoldDB" id="A0A4P7VLY5"/>
<organism evidence="2 3">
    <name type="scientific">Muribaculum gordoncarteri</name>
    <dbReference type="NCBI Taxonomy" id="2530390"/>
    <lineage>
        <taxon>Bacteria</taxon>
        <taxon>Pseudomonadati</taxon>
        <taxon>Bacteroidota</taxon>
        <taxon>Bacteroidia</taxon>
        <taxon>Bacteroidales</taxon>
        <taxon>Muribaculaceae</taxon>
        <taxon>Muribaculum</taxon>
    </lineage>
</organism>
<dbReference type="OrthoDB" id="1048403at2"/>
<evidence type="ECO:0000313" key="2">
    <source>
        <dbReference type="EMBL" id="QCD34791.1"/>
    </source>
</evidence>